<comment type="caution">
    <text evidence="11">The sequence shown here is derived from an EMBL/GenBank/DDBJ whole genome shotgun (WGS) entry which is preliminary data.</text>
</comment>
<keyword evidence="9" id="KW-1133">Transmembrane helix</keyword>
<evidence type="ECO:0000256" key="6">
    <source>
        <dbReference type="ARBA" id="ARBA00022840"/>
    </source>
</evidence>
<evidence type="ECO:0000256" key="2">
    <source>
        <dbReference type="ARBA" id="ARBA00022527"/>
    </source>
</evidence>
<evidence type="ECO:0000256" key="3">
    <source>
        <dbReference type="ARBA" id="ARBA00022679"/>
    </source>
</evidence>
<dbReference type="GO" id="GO:0005524">
    <property type="term" value="F:ATP binding"/>
    <property type="evidence" value="ECO:0007669"/>
    <property type="project" value="UniProtKB-UniRule"/>
</dbReference>
<proteinExistence type="predicted"/>
<evidence type="ECO:0000259" key="10">
    <source>
        <dbReference type="PROSITE" id="PS50011"/>
    </source>
</evidence>
<protein>
    <recommendedName>
        <fullName evidence="1">non-specific serine/threonine protein kinase</fullName>
        <ecNumber evidence="1">2.7.11.1</ecNumber>
    </recommendedName>
</protein>
<dbReference type="EC" id="2.7.11.1" evidence="1"/>
<evidence type="ECO:0000256" key="8">
    <source>
        <dbReference type="SAM" id="MobiDB-lite"/>
    </source>
</evidence>
<dbReference type="Proteomes" id="UP000053199">
    <property type="component" value="Unassembled WGS sequence"/>
</dbReference>
<organism evidence="11 12">
    <name type="scientific">Pseudarthrobacter enclensis</name>
    <dbReference type="NCBI Taxonomy" id="993070"/>
    <lineage>
        <taxon>Bacteria</taxon>
        <taxon>Bacillati</taxon>
        <taxon>Actinomycetota</taxon>
        <taxon>Actinomycetes</taxon>
        <taxon>Micrococcales</taxon>
        <taxon>Micrococcaceae</taxon>
        <taxon>Pseudarthrobacter</taxon>
    </lineage>
</organism>
<keyword evidence="6 7" id="KW-0067">ATP-binding</keyword>
<evidence type="ECO:0000256" key="7">
    <source>
        <dbReference type="PROSITE-ProRule" id="PRU10141"/>
    </source>
</evidence>
<dbReference type="SUPFAM" id="SSF56112">
    <property type="entry name" value="Protein kinase-like (PK-like)"/>
    <property type="match status" value="1"/>
</dbReference>
<sequence>MDDLQIPEVPGYAIGRLLGTGSSGTVWLGTERRSGRNVAVKCFHPVTERQPVATPDDAVRKEIRILSVLDHPHLVKAHEAVRLPSGPAGEEAGTALIMDYASGGSLGQLLAARGRLGVGETVTVLTPVAQALSYLHGKGFAHSDVSPGNVLLTGQGKPMLSDLGIARMLGEPAGGAGHGTPGFVDPAPVDAVRAGLQPERDVYAVAALGWFCLTGSAPPRTVDRPPLSLLVPEVPKDLAAALEAGLNEDRRLRPGAGALAVAIYRSAAAVPVDLSTAVHPTVVPELLTRRHTPQRASRSKLSEGLAGLRRRISTLSVPAWKPVPGTRPPQDTGRKPGAAQRGRHAGGGRLRQDHTLRPAAVARRGPRFRMAIPAFAGVALVLAVVWLAIPWGAVPGTGDEAAAGRDPAPAAQALPEPAATGQGSGAAAEASLRAASPDPSVALRGLAALRDHAFNSGRMDRLDEVNAAGSAAAAADQRTAGRLPGAGKVLSGFTTTLSEVRTEPGATPDRAVVRATAATSAWVEVDASGRVAATGPATAGRTLRLVLVSVDGQWRISEVLPGS</sequence>
<evidence type="ECO:0000256" key="9">
    <source>
        <dbReference type="SAM" id="Phobius"/>
    </source>
</evidence>
<dbReference type="EMBL" id="LNQM01000002">
    <property type="protein sequence ID" value="KSU77478.1"/>
    <property type="molecule type" value="Genomic_DNA"/>
</dbReference>
<keyword evidence="9" id="KW-0812">Transmembrane</keyword>
<dbReference type="PANTHER" id="PTHR43289:SF6">
    <property type="entry name" value="SERINE_THREONINE-PROTEIN KINASE NEKL-3"/>
    <property type="match status" value="1"/>
</dbReference>
<evidence type="ECO:0000256" key="5">
    <source>
        <dbReference type="ARBA" id="ARBA00022777"/>
    </source>
</evidence>
<feature type="transmembrane region" description="Helical" evidence="9">
    <location>
        <begin position="370"/>
        <end position="389"/>
    </location>
</feature>
<accession>A0A0V8IRT2</accession>
<dbReference type="Pfam" id="PF00069">
    <property type="entry name" value="Pkinase"/>
    <property type="match status" value="1"/>
</dbReference>
<dbReference type="CDD" id="cd14014">
    <property type="entry name" value="STKc_PknB_like"/>
    <property type="match status" value="1"/>
</dbReference>
<dbReference type="PROSITE" id="PS00107">
    <property type="entry name" value="PROTEIN_KINASE_ATP"/>
    <property type="match status" value="1"/>
</dbReference>
<dbReference type="GO" id="GO:0004674">
    <property type="term" value="F:protein serine/threonine kinase activity"/>
    <property type="evidence" value="ECO:0007669"/>
    <property type="project" value="UniProtKB-KW"/>
</dbReference>
<evidence type="ECO:0000256" key="1">
    <source>
        <dbReference type="ARBA" id="ARBA00012513"/>
    </source>
</evidence>
<dbReference type="AlphaFoldDB" id="A0A0V8IRT2"/>
<gene>
    <name evidence="11" type="ORF">AS031_05120</name>
</gene>
<feature type="region of interest" description="Disordered" evidence="8">
    <location>
        <begin position="317"/>
        <end position="359"/>
    </location>
</feature>
<evidence type="ECO:0000313" key="12">
    <source>
        <dbReference type="Proteomes" id="UP000053199"/>
    </source>
</evidence>
<evidence type="ECO:0000256" key="4">
    <source>
        <dbReference type="ARBA" id="ARBA00022741"/>
    </source>
</evidence>
<dbReference type="RefSeq" id="WP_058267073.1">
    <property type="nucleotide sequence ID" value="NZ_FMAZ01000002.1"/>
</dbReference>
<dbReference type="Gene3D" id="1.10.510.10">
    <property type="entry name" value="Transferase(Phosphotransferase) domain 1"/>
    <property type="match status" value="1"/>
</dbReference>
<name>A0A0V8IRT2_9MICC</name>
<dbReference type="InterPro" id="IPR000719">
    <property type="entry name" value="Prot_kinase_dom"/>
</dbReference>
<keyword evidence="2 11" id="KW-0723">Serine/threonine-protein kinase</keyword>
<feature type="binding site" evidence="7">
    <location>
        <position position="41"/>
    </location>
    <ligand>
        <name>ATP</name>
        <dbReference type="ChEBI" id="CHEBI:30616"/>
    </ligand>
</feature>
<feature type="domain" description="Protein kinase" evidence="10">
    <location>
        <begin position="12"/>
        <end position="282"/>
    </location>
</feature>
<keyword evidence="3" id="KW-0808">Transferase</keyword>
<keyword evidence="4 7" id="KW-0547">Nucleotide-binding</keyword>
<dbReference type="STRING" id="993070.AS031_05120"/>
<dbReference type="InterPro" id="IPR011009">
    <property type="entry name" value="Kinase-like_dom_sf"/>
</dbReference>
<feature type="region of interest" description="Disordered" evidence="8">
    <location>
        <begin position="399"/>
        <end position="433"/>
    </location>
</feature>
<keyword evidence="9" id="KW-0472">Membrane</keyword>
<evidence type="ECO:0000313" key="11">
    <source>
        <dbReference type="EMBL" id="KSU77478.1"/>
    </source>
</evidence>
<keyword evidence="12" id="KW-1185">Reference proteome</keyword>
<reference evidence="11 12" key="1">
    <citation type="journal article" date="2014" name="Arch. Microbiol.">
        <title>Arthrobacter enclensis sp. nov., isolated from sediment sample.</title>
        <authorList>
            <person name="Dastager S.G."/>
            <person name="Liu Q."/>
            <person name="Tang S.K."/>
            <person name="Krishnamurthi S."/>
            <person name="Lee J.C."/>
            <person name="Li W.J."/>
        </authorList>
    </citation>
    <scope>NUCLEOTIDE SEQUENCE [LARGE SCALE GENOMIC DNA]</scope>
    <source>
        <strain evidence="11 12">NIO-1008</strain>
    </source>
</reference>
<dbReference type="PANTHER" id="PTHR43289">
    <property type="entry name" value="MITOGEN-ACTIVATED PROTEIN KINASE KINASE KINASE 20-RELATED"/>
    <property type="match status" value="1"/>
</dbReference>
<keyword evidence="5 11" id="KW-0418">Kinase</keyword>
<dbReference type="PROSITE" id="PS50011">
    <property type="entry name" value="PROTEIN_KINASE_DOM"/>
    <property type="match status" value="1"/>
</dbReference>
<dbReference type="OrthoDB" id="3778994at2"/>
<dbReference type="InterPro" id="IPR017441">
    <property type="entry name" value="Protein_kinase_ATP_BS"/>
</dbReference>